<evidence type="ECO:0000313" key="5">
    <source>
        <dbReference type="EMBL" id="TDW58594.1"/>
    </source>
</evidence>
<dbReference type="EMBL" id="NQJF01000010">
    <property type="protein sequence ID" value="OYD23264.1"/>
    <property type="molecule type" value="Genomic_DNA"/>
</dbReference>
<proteinExistence type="predicted"/>
<dbReference type="Pfam" id="PF00294">
    <property type="entry name" value="PfkB"/>
    <property type="match status" value="2"/>
</dbReference>
<dbReference type="InterPro" id="IPR029056">
    <property type="entry name" value="Ribokinase-like"/>
</dbReference>
<evidence type="ECO:0000259" key="3">
    <source>
        <dbReference type="Pfam" id="PF00294"/>
    </source>
</evidence>
<dbReference type="Proteomes" id="UP000243640">
    <property type="component" value="Unassembled WGS sequence"/>
</dbReference>
<keyword evidence="7" id="KW-1185">Reference proteome</keyword>
<comment type="caution">
    <text evidence="4">The sequence shown here is derived from an EMBL/GenBank/DDBJ whole genome shotgun (WGS) entry which is preliminary data.</text>
</comment>
<evidence type="ECO:0000256" key="1">
    <source>
        <dbReference type="ARBA" id="ARBA00022679"/>
    </source>
</evidence>
<keyword evidence="1" id="KW-0808">Transferase</keyword>
<dbReference type="GO" id="GO:0016301">
    <property type="term" value="F:kinase activity"/>
    <property type="evidence" value="ECO:0007669"/>
    <property type="project" value="UniProtKB-KW"/>
</dbReference>
<dbReference type="Gene3D" id="3.40.1190.20">
    <property type="match status" value="1"/>
</dbReference>
<feature type="domain" description="Carbohydrate kinase PfkB" evidence="3">
    <location>
        <begin position="42"/>
        <end position="114"/>
    </location>
</feature>
<sequence>MPEVNTGRKSMILLANLNCDHVLQLDMPLTAGGRLHYRDDGRRLGGGAANTGVGLCWAGHKVMPVSRVGRDEAGDWLLQQAMELGLNLDYVERFEGITGELLVLVDSLGERTILREARVPVLPARLPGEPVDCLYVNTEGAEVAEYMTAMNAHSLVVSQCPRQPWPRPCRIMIASAADLGNVTDPWMHARSLAGDSLEWLVLTHGEQGAEAISAGLRLYVPAPTVDVVDATGAGDAFAGGLIHALVNGASMSECLAEAGHWAACTLSSSSSIPSERLRHYLAGELNSAPATDKLMKNKANGVRPE</sequence>
<protein>
    <submittedName>
        <fullName evidence="4">Carbohydrate kinase</fullName>
    </submittedName>
    <submittedName>
        <fullName evidence="5">Sugar/nucleoside kinase (Ribokinase family)</fullName>
    </submittedName>
</protein>
<reference evidence="4 6" key="1">
    <citation type="submission" date="2017-08" db="EMBL/GenBank/DDBJ databases">
        <title>Draft Genome Sequence of the Marine Bacterium Oceanimonas baumannii ATCC 700832.</title>
        <authorList>
            <person name="Mcclelland W.D."/>
            <person name="Brennan M.A."/>
            <person name="Trachtenberg A.M."/>
            <person name="Maclea K.S."/>
        </authorList>
    </citation>
    <scope>NUCLEOTIDE SEQUENCE [LARGE SCALE GENOMIC DNA]</scope>
    <source>
        <strain evidence="4 6">ATCC 700832</strain>
    </source>
</reference>
<dbReference type="PANTHER" id="PTHR10584:SF166">
    <property type="entry name" value="RIBOKINASE"/>
    <property type="match status" value="1"/>
</dbReference>
<evidence type="ECO:0000256" key="2">
    <source>
        <dbReference type="ARBA" id="ARBA00022777"/>
    </source>
</evidence>
<dbReference type="GO" id="GO:0005829">
    <property type="term" value="C:cytosol"/>
    <property type="evidence" value="ECO:0007669"/>
    <property type="project" value="TreeGrafter"/>
</dbReference>
<reference evidence="5 7" key="2">
    <citation type="submission" date="2019-03" db="EMBL/GenBank/DDBJ databases">
        <title>Genomic Encyclopedia of Archaeal and Bacterial Type Strains, Phase II (KMG-II): from individual species to whole genera.</title>
        <authorList>
            <person name="Goeker M."/>
        </authorList>
    </citation>
    <scope>NUCLEOTIDE SEQUENCE [LARGE SCALE GENOMIC DNA]</scope>
    <source>
        <strain evidence="5 7">DSM 15594</strain>
    </source>
</reference>
<evidence type="ECO:0000313" key="6">
    <source>
        <dbReference type="Proteomes" id="UP000243640"/>
    </source>
</evidence>
<dbReference type="AlphaFoldDB" id="A0A235CFW1"/>
<dbReference type="OrthoDB" id="6212648at2"/>
<dbReference type="EMBL" id="SODO01000008">
    <property type="protein sequence ID" value="TDW58594.1"/>
    <property type="molecule type" value="Genomic_DNA"/>
</dbReference>
<evidence type="ECO:0000313" key="7">
    <source>
        <dbReference type="Proteomes" id="UP000295058"/>
    </source>
</evidence>
<organism evidence="4 6">
    <name type="scientific">Oceanimonas baumannii</name>
    <dbReference type="NCBI Taxonomy" id="129578"/>
    <lineage>
        <taxon>Bacteria</taxon>
        <taxon>Pseudomonadati</taxon>
        <taxon>Pseudomonadota</taxon>
        <taxon>Gammaproteobacteria</taxon>
        <taxon>Aeromonadales</taxon>
        <taxon>Aeromonadaceae</taxon>
        <taxon>Oceanimonas</taxon>
    </lineage>
</organism>
<dbReference type="RefSeq" id="WP_094278820.1">
    <property type="nucleotide sequence ID" value="NZ_JBLWZI010000008.1"/>
</dbReference>
<feature type="domain" description="Carbohydrate kinase PfkB" evidence="3">
    <location>
        <begin position="197"/>
        <end position="274"/>
    </location>
</feature>
<gene>
    <name evidence="4" type="ORF">B6S09_12420</name>
    <name evidence="5" type="ORF">LY04_02373</name>
</gene>
<name>A0A235CFW1_9GAMM</name>
<keyword evidence="2 4" id="KW-0418">Kinase</keyword>
<dbReference type="Proteomes" id="UP000295058">
    <property type="component" value="Unassembled WGS sequence"/>
</dbReference>
<dbReference type="SUPFAM" id="SSF53613">
    <property type="entry name" value="Ribokinase-like"/>
    <property type="match status" value="1"/>
</dbReference>
<dbReference type="PANTHER" id="PTHR10584">
    <property type="entry name" value="SUGAR KINASE"/>
    <property type="match status" value="1"/>
</dbReference>
<accession>A0A235CFW1</accession>
<dbReference type="InterPro" id="IPR011611">
    <property type="entry name" value="PfkB_dom"/>
</dbReference>
<evidence type="ECO:0000313" key="4">
    <source>
        <dbReference type="EMBL" id="OYD23264.1"/>
    </source>
</evidence>